<dbReference type="AlphaFoldDB" id="A0A0F5IL63"/>
<dbReference type="STRING" id="1203610.HMPREF1536_05309"/>
<dbReference type="InterPro" id="IPR044060">
    <property type="entry name" value="Bacterial_rp_domain"/>
</dbReference>
<reference evidence="3 4" key="1">
    <citation type="submission" date="2013-04" db="EMBL/GenBank/DDBJ databases">
        <title>The Genome Sequence of Parabacteroides gordonii DSM 23371.</title>
        <authorList>
            <consortium name="The Broad Institute Genomics Platform"/>
            <person name="Earl A."/>
            <person name="Ward D."/>
            <person name="Feldgarden M."/>
            <person name="Gevers D."/>
            <person name="Martens E."/>
            <person name="Sakamoto M."/>
            <person name="Benno Y."/>
            <person name="Suzuki N."/>
            <person name="Matsunaga N."/>
            <person name="Koshihara K."/>
            <person name="Seki M."/>
            <person name="Komiya H."/>
            <person name="Walker B."/>
            <person name="Young S."/>
            <person name="Zeng Q."/>
            <person name="Gargeya S."/>
            <person name="Fitzgerald M."/>
            <person name="Haas B."/>
            <person name="Abouelleil A."/>
            <person name="Allen A.W."/>
            <person name="Alvarado L."/>
            <person name="Arachchi H.M."/>
            <person name="Berlin A.M."/>
            <person name="Chapman S.B."/>
            <person name="Gainer-Dewar J."/>
            <person name="Goldberg J."/>
            <person name="Griggs A."/>
            <person name="Gujja S."/>
            <person name="Hansen M."/>
            <person name="Howarth C."/>
            <person name="Imamovic A."/>
            <person name="Ireland A."/>
            <person name="Larimer J."/>
            <person name="McCowan C."/>
            <person name="Murphy C."/>
            <person name="Pearson M."/>
            <person name="Poon T.W."/>
            <person name="Priest M."/>
            <person name="Roberts A."/>
            <person name="Saif S."/>
            <person name="Shea T."/>
            <person name="Sisk P."/>
            <person name="Sykes S."/>
            <person name="Wortman J."/>
            <person name="Nusbaum C."/>
            <person name="Birren B."/>
        </authorList>
    </citation>
    <scope>NUCLEOTIDE SEQUENCE [LARGE SCALE GENOMIC DNA]</scope>
    <source>
        <strain evidence="3 4">MS-1</strain>
    </source>
</reference>
<dbReference type="Pfam" id="PF18998">
    <property type="entry name" value="Flg_new_2"/>
    <property type="match status" value="1"/>
</dbReference>
<sequence length="884" mass="92245">MAKNVIYLISFLICSIVTQAQTTAWDGTAATKIVNVGNGTGTEDNPIEIASASELAYLAQQTNAGGKELTLENGGTINGKTNFQGVYFKLTEDIDLGEQAWTPIGKNNSNPFKGILDGDEKTIRNLAAISTDDNNYAGLFGRIENGSVQNLQIEIASTDLHVQGVDNIGTLAGYITNSKITKCGVKGGNITGDEPSSIQLVVGGLVGQLIGSEITDCNITTDVKAVLSNASALSAGGIIGINTGSSITNCQYSGSVMAVDERKDDTPNSYAGGISGASDLQAVGGSPRTSTISECTVHVDISAGAHAGGIVGYHYKGTVEKCSTQGTISTKETGGYAGGIIGYNYAGGLVTNCYNTTSVTSLKSAGGILGYRLTTAPFNISECWSSGDITAPIAGGIAGRICFGSIKKCYASGNITGNDLTGSYAGGIAAYATYETIEDCISATDVIAKKEGKAQAFAGGIVGLGARNGETQITSIQNCYATGKISSNFAAGGIAGLNQDGSITHCIALNKEGIGDITENELQLKASSEVYFGRIMADNSGTLTSNFASPLIPGNWDSDAAGKDGDDLTSNNFTKDTGNAFDQWDDTNVWSFDPSGTNLPILKAFGENTGGSQPEKPVQPNIPKSDFLAFTLTYDTPQNGTITVSSPTRNSIPAGSSISGGMVLTITATPNTGYNLASLKVNDTDFTSGDAYIVNSDVKVEATFSKIPEPEPEPNPEPGPGPDYPITYYSVILPQVEGITTDPEAGEYEVESWSSFRFYLTLAPEYDQSTPIVTTDRGETITPRTSDGAYLIKYVRSNVEIFIDGVVKNTGSVANGTVEADGINIRASKGILDIHVPQPETVSVYSFSGLLLHSRELVAGDTRLPMPSGTFIVKVGDKVVKVMF</sequence>
<feature type="signal peptide" evidence="1">
    <location>
        <begin position="1"/>
        <end position="20"/>
    </location>
</feature>
<accession>A0A0F5IL63</accession>
<proteinExistence type="predicted"/>
<evidence type="ECO:0000313" key="3">
    <source>
        <dbReference type="EMBL" id="KKB46075.1"/>
    </source>
</evidence>
<feature type="chain" id="PRO_5002488075" description="Bacterial repeat domain-containing protein" evidence="1">
    <location>
        <begin position="21"/>
        <end position="884"/>
    </location>
</feature>
<feature type="domain" description="Bacterial repeat" evidence="2">
    <location>
        <begin position="631"/>
        <end position="707"/>
    </location>
</feature>
<dbReference type="PATRIC" id="fig|1203610.3.peg.5423"/>
<keyword evidence="4" id="KW-1185">Reference proteome</keyword>
<keyword evidence="1" id="KW-0732">Signal</keyword>
<name>A0A0F5IL63_9BACT</name>
<dbReference type="EMBL" id="AQHW01000030">
    <property type="protein sequence ID" value="KKB46075.1"/>
    <property type="molecule type" value="Genomic_DNA"/>
</dbReference>
<organism evidence="3 4">
    <name type="scientific">Parabacteroides gordonii MS-1 = DSM 23371</name>
    <dbReference type="NCBI Taxonomy" id="1203610"/>
    <lineage>
        <taxon>Bacteria</taxon>
        <taxon>Pseudomonadati</taxon>
        <taxon>Bacteroidota</taxon>
        <taxon>Bacteroidia</taxon>
        <taxon>Bacteroidales</taxon>
        <taxon>Tannerellaceae</taxon>
        <taxon>Parabacteroides</taxon>
    </lineage>
</organism>
<comment type="caution">
    <text evidence="3">The sequence shown here is derived from an EMBL/GenBank/DDBJ whole genome shotgun (WGS) entry which is preliminary data.</text>
</comment>
<protein>
    <recommendedName>
        <fullName evidence="2">Bacterial repeat domain-containing protein</fullName>
    </recommendedName>
</protein>
<evidence type="ECO:0000313" key="4">
    <source>
        <dbReference type="Proteomes" id="UP000033035"/>
    </source>
</evidence>
<dbReference type="HOGENOM" id="CLU_011928_0_0_10"/>
<evidence type="ECO:0000259" key="2">
    <source>
        <dbReference type="Pfam" id="PF18998"/>
    </source>
</evidence>
<gene>
    <name evidence="3" type="ORF">HMPREF1536_05309</name>
</gene>
<dbReference type="Gene3D" id="2.160.20.110">
    <property type="match status" value="2"/>
</dbReference>
<dbReference type="Proteomes" id="UP000033035">
    <property type="component" value="Unassembled WGS sequence"/>
</dbReference>
<dbReference type="RefSeq" id="WP_028727460.1">
    <property type="nucleotide sequence ID" value="NZ_AUAE01000014.1"/>
</dbReference>
<evidence type="ECO:0000256" key="1">
    <source>
        <dbReference type="SAM" id="SignalP"/>
    </source>
</evidence>